<evidence type="ECO:0000313" key="1">
    <source>
        <dbReference type="EMBL" id="ALG08586.1"/>
    </source>
</evidence>
<evidence type="ECO:0008006" key="3">
    <source>
        <dbReference type="Google" id="ProtNLM"/>
    </source>
</evidence>
<dbReference type="Gene3D" id="3.30.530.20">
    <property type="match status" value="1"/>
</dbReference>
<dbReference type="OrthoDB" id="4174486at2"/>
<sequence>MLTVEVTEVIACTPDELLEFAMDPERYAEVDTKIRPVVWVRREGNVTEFKFRSKLAGLPGPPTVSRMTLTPGKRVDVALAPPPANKMTRLASNFTASFVCTPVDGGTQLVRTLNFDFKPFIGWLAEPMLRKWLNKDVRDEVRLAKAYLERDRT</sequence>
<dbReference type="Pfam" id="PF10604">
    <property type="entry name" value="Polyketide_cyc2"/>
    <property type="match status" value="1"/>
</dbReference>
<dbReference type="Proteomes" id="UP000063699">
    <property type="component" value="Chromosome"/>
</dbReference>
<dbReference type="EMBL" id="CP012752">
    <property type="protein sequence ID" value="ALG08586.1"/>
    <property type="molecule type" value="Genomic_DNA"/>
</dbReference>
<name>A0A0N9HZ12_9PSEU</name>
<dbReference type="STRING" id="860235.AOZ06_18160"/>
<protein>
    <recommendedName>
        <fullName evidence="3">Polyketide cyclase</fullName>
    </recommendedName>
</protein>
<dbReference type="SUPFAM" id="SSF55961">
    <property type="entry name" value="Bet v1-like"/>
    <property type="match status" value="1"/>
</dbReference>
<dbReference type="InterPro" id="IPR023393">
    <property type="entry name" value="START-like_dom_sf"/>
</dbReference>
<evidence type="ECO:0000313" key="2">
    <source>
        <dbReference type="Proteomes" id="UP000063699"/>
    </source>
</evidence>
<dbReference type="AlphaFoldDB" id="A0A0N9HZ12"/>
<dbReference type="InterPro" id="IPR019587">
    <property type="entry name" value="Polyketide_cyclase/dehydratase"/>
</dbReference>
<reference evidence="1 2" key="1">
    <citation type="submission" date="2015-07" db="EMBL/GenBank/DDBJ databases">
        <title>Genome sequencing of Kibdelosporangium phytohabitans.</title>
        <authorList>
            <person name="Qin S."/>
            <person name="Xing K."/>
        </authorList>
    </citation>
    <scope>NUCLEOTIDE SEQUENCE [LARGE SCALE GENOMIC DNA]</scope>
    <source>
        <strain evidence="1 2">KLBMP1111</strain>
    </source>
</reference>
<accession>A0A0N9HZ12</accession>
<gene>
    <name evidence="1" type="ORF">AOZ06_18160</name>
</gene>
<keyword evidence="2" id="KW-1185">Reference proteome</keyword>
<dbReference type="KEGG" id="kphy:AOZ06_18160"/>
<dbReference type="RefSeq" id="WP_054290493.1">
    <property type="nucleotide sequence ID" value="NZ_CP012752.1"/>
</dbReference>
<proteinExistence type="predicted"/>
<organism evidence="1 2">
    <name type="scientific">Kibdelosporangium phytohabitans</name>
    <dbReference type="NCBI Taxonomy" id="860235"/>
    <lineage>
        <taxon>Bacteria</taxon>
        <taxon>Bacillati</taxon>
        <taxon>Actinomycetota</taxon>
        <taxon>Actinomycetes</taxon>
        <taxon>Pseudonocardiales</taxon>
        <taxon>Pseudonocardiaceae</taxon>
        <taxon>Kibdelosporangium</taxon>
    </lineage>
</organism>